<organism evidence="2 3">
    <name type="scientific">Lentinula boryana</name>
    <dbReference type="NCBI Taxonomy" id="40481"/>
    <lineage>
        <taxon>Eukaryota</taxon>
        <taxon>Fungi</taxon>
        <taxon>Dikarya</taxon>
        <taxon>Basidiomycota</taxon>
        <taxon>Agaricomycotina</taxon>
        <taxon>Agaricomycetes</taxon>
        <taxon>Agaricomycetidae</taxon>
        <taxon>Agaricales</taxon>
        <taxon>Marasmiineae</taxon>
        <taxon>Omphalotaceae</taxon>
        <taxon>Lentinula</taxon>
    </lineage>
</organism>
<dbReference type="EMBL" id="MU790582">
    <property type="protein sequence ID" value="KAJ3997467.1"/>
    <property type="molecule type" value="Genomic_DNA"/>
</dbReference>
<reference evidence="2" key="1">
    <citation type="submission" date="2022-08" db="EMBL/GenBank/DDBJ databases">
        <authorList>
            <consortium name="DOE Joint Genome Institute"/>
            <person name="Min B."/>
            <person name="Riley R."/>
            <person name="Sierra-Patev S."/>
            <person name="Naranjo-Ortiz M."/>
            <person name="Looney B."/>
            <person name="Konkel Z."/>
            <person name="Slot J.C."/>
            <person name="Sakamoto Y."/>
            <person name="Steenwyk J.L."/>
            <person name="Rokas A."/>
            <person name="Carro J."/>
            <person name="Camarero S."/>
            <person name="Ferreira P."/>
            <person name="Molpeceres G."/>
            <person name="Ruiz-Duenas F.J."/>
            <person name="Serrano A."/>
            <person name="Henrissat B."/>
            <person name="Drula E."/>
            <person name="Hughes K.W."/>
            <person name="Mata J.L."/>
            <person name="Ishikawa N.K."/>
            <person name="Vargas-Isla R."/>
            <person name="Ushijima S."/>
            <person name="Smith C.A."/>
            <person name="Ahrendt S."/>
            <person name="Andreopoulos W."/>
            <person name="He G."/>
            <person name="Labutti K."/>
            <person name="Lipzen A."/>
            <person name="Ng V."/>
            <person name="Sandor L."/>
            <person name="Barry K."/>
            <person name="Martinez A.T."/>
            <person name="Xiao Y."/>
            <person name="Gibbons J.G."/>
            <person name="Terashima K."/>
            <person name="Hibbett D.S."/>
            <person name="Grigoriev I.V."/>
        </authorList>
    </citation>
    <scope>NUCLEOTIDE SEQUENCE</scope>
    <source>
        <strain evidence="2">TFB10827</strain>
    </source>
</reference>
<dbReference type="InterPro" id="IPR049163">
    <property type="entry name" value="Pif1-like_2B_dom"/>
</dbReference>
<sequence length="150" mass="16802">LYEEFSAVVVLQEQMRVVDPEWREMLTRLRHGNVQKKDIDLLKGMIITNKQANTTKNEAALRKHCKVTKGQVFICHTEDQVKDCELNLAEEYGLALHSSERTLGGQKRNTKQDLPESITMAVGAQVMVVQNIDTDLNLANGARGTIVGIV</sequence>
<protein>
    <recommendedName>
        <fullName evidence="1">DNA helicase Pif1-like 2B domain-containing protein</fullName>
    </recommendedName>
</protein>
<dbReference type="InterPro" id="IPR051055">
    <property type="entry name" value="PIF1_helicase"/>
</dbReference>
<dbReference type="Proteomes" id="UP001163828">
    <property type="component" value="Unassembled WGS sequence"/>
</dbReference>
<dbReference type="PANTHER" id="PTHR47642:SF8">
    <property type="entry name" value="ATP-DEPENDENT DNA HELICASE"/>
    <property type="match status" value="1"/>
</dbReference>
<feature type="non-terminal residue" evidence="2">
    <location>
        <position position="1"/>
    </location>
</feature>
<comment type="caution">
    <text evidence="2">The sequence shown here is derived from an EMBL/GenBank/DDBJ whole genome shotgun (WGS) entry which is preliminary data.</text>
</comment>
<gene>
    <name evidence="2" type="ORF">F5050DRAFT_1542319</name>
</gene>
<dbReference type="Pfam" id="PF21530">
    <property type="entry name" value="Pif1_2B_dom"/>
    <property type="match status" value="1"/>
</dbReference>
<feature type="domain" description="DNA helicase Pif1-like 2B" evidence="1">
    <location>
        <begin position="120"/>
        <end position="148"/>
    </location>
</feature>
<keyword evidence="3" id="KW-1185">Reference proteome</keyword>
<name>A0ABQ8QG41_9AGAR</name>
<evidence type="ECO:0000259" key="1">
    <source>
        <dbReference type="Pfam" id="PF21530"/>
    </source>
</evidence>
<proteinExistence type="predicted"/>
<dbReference type="PANTHER" id="PTHR47642">
    <property type="entry name" value="ATP-DEPENDENT DNA HELICASE"/>
    <property type="match status" value="1"/>
</dbReference>
<accession>A0ABQ8QG41</accession>
<evidence type="ECO:0000313" key="2">
    <source>
        <dbReference type="EMBL" id="KAJ3997467.1"/>
    </source>
</evidence>
<feature type="non-terminal residue" evidence="2">
    <location>
        <position position="150"/>
    </location>
</feature>
<evidence type="ECO:0000313" key="3">
    <source>
        <dbReference type="Proteomes" id="UP001163828"/>
    </source>
</evidence>